<dbReference type="InterPro" id="IPR003445">
    <property type="entry name" value="Cat_transpt"/>
</dbReference>
<organism evidence="9 10">
    <name type="scientific">Kalanchoe fedtschenkoi</name>
    <name type="common">Lavender scallops</name>
    <name type="synonym">South American air plant</name>
    <dbReference type="NCBI Taxonomy" id="63787"/>
    <lineage>
        <taxon>Eukaryota</taxon>
        <taxon>Viridiplantae</taxon>
        <taxon>Streptophyta</taxon>
        <taxon>Embryophyta</taxon>
        <taxon>Tracheophyta</taxon>
        <taxon>Spermatophyta</taxon>
        <taxon>Magnoliopsida</taxon>
        <taxon>eudicotyledons</taxon>
        <taxon>Gunneridae</taxon>
        <taxon>Pentapetalae</taxon>
        <taxon>Saxifragales</taxon>
        <taxon>Crassulaceae</taxon>
        <taxon>Kalanchoe</taxon>
    </lineage>
</organism>
<evidence type="ECO:0000256" key="6">
    <source>
        <dbReference type="ARBA" id="ARBA00023065"/>
    </source>
</evidence>
<comment type="similarity">
    <text evidence="2">Belongs to the TrkH potassium transport family. HKT (TC 2.A.38.3) subfamily.</text>
</comment>
<feature type="transmembrane region" description="Helical" evidence="8">
    <location>
        <begin position="46"/>
        <end position="67"/>
    </location>
</feature>
<dbReference type="OMA" id="KFRSPFF"/>
<dbReference type="GO" id="GO:0030001">
    <property type="term" value="P:metal ion transport"/>
    <property type="evidence" value="ECO:0007669"/>
    <property type="project" value="UniProtKB-ARBA"/>
</dbReference>
<keyword evidence="3" id="KW-0813">Transport</keyword>
<dbReference type="Gramene" id="Kaladp0017s0014.1.v1.1">
    <property type="protein sequence ID" value="Kaladp0017s0014.1.v1.1"/>
    <property type="gene ID" value="Kaladp0017s0014.v1.1"/>
</dbReference>
<reference evidence="9" key="1">
    <citation type="submission" date="2021-01" db="UniProtKB">
        <authorList>
            <consortium name="EnsemblPlants"/>
        </authorList>
    </citation>
    <scope>IDENTIFICATION</scope>
</reference>
<protein>
    <submittedName>
        <fullName evidence="9">Uncharacterized protein</fullName>
    </submittedName>
</protein>
<dbReference type="AlphaFoldDB" id="A0A7N0T111"/>
<dbReference type="Pfam" id="PF02386">
    <property type="entry name" value="TrkH"/>
    <property type="match status" value="1"/>
</dbReference>
<evidence type="ECO:0000256" key="5">
    <source>
        <dbReference type="ARBA" id="ARBA00022989"/>
    </source>
</evidence>
<feature type="transmembrane region" description="Helical" evidence="8">
    <location>
        <begin position="316"/>
        <end position="337"/>
    </location>
</feature>
<proteinExistence type="inferred from homology"/>
<evidence type="ECO:0000313" key="9">
    <source>
        <dbReference type="EnsemblPlants" id="Kaladp0017s0014.1.v1.1"/>
    </source>
</evidence>
<keyword evidence="10" id="KW-1185">Reference proteome</keyword>
<dbReference type="Proteomes" id="UP000594263">
    <property type="component" value="Unplaced"/>
</dbReference>
<evidence type="ECO:0000256" key="8">
    <source>
        <dbReference type="SAM" id="Phobius"/>
    </source>
</evidence>
<evidence type="ECO:0000256" key="3">
    <source>
        <dbReference type="ARBA" id="ARBA00022448"/>
    </source>
</evidence>
<keyword evidence="5 8" id="KW-1133">Transmembrane helix</keyword>
<keyword evidence="4 8" id="KW-0812">Transmembrane</keyword>
<feature type="transmembrane region" description="Helical" evidence="8">
    <location>
        <begin position="222"/>
        <end position="244"/>
    </location>
</feature>
<dbReference type="PANTHER" id="PTHR31064">
    <property type="entry name" value="POTASSIUM TRANSPORT PROTEIN DDB_G0292412-RELATED"/>
    <property type="match status" value="1"/>
</dbReference>
<evidence type="ECO:0000256" key="1">
    <source>
        <dbReference type="ARBA" id="ARBA00004141"/>
    </source>
</evidence>
<dbReference type="PANTHER" id="PTHR31064:SF38">
    <property type="entry name" value="CATION TRANSPORTER HKT1_4-RELATED"/>
    <property type="match status" value="1"/>
</dbReference>
<keyword evidence="7 8" id="KW-0472">Membrane</keyword>
<feature type="transmembrane region" description="Helical" evidence="8">
    <location>
        <begin position="369"/>
        <end position="389"/>
    </location>
</feature>
<feature type="transmembrane region" description="Helical" evidence="8">
    <location>
        <begin position="183"/>
        <end position="207"/>
    </location>
</feature>
<dbReference type="GO" id="GO:0005886">
    <property type="term" value="C:plasma membrane"/>
    <property type="evidence" value="ECO:0007669"/>
    <property type="project" value="TreeGrafter"/>
</dbReference>
<dbReference type="EnsemblPlants" id="Kaladp0017s0014.1.v1.1">
    <property type="protein sequence ID" value="Kaladp0017s0014.1.v1.1"/>
    <property type="gene ID" value="Kaladp0017s0014.v1.1"/>
</dbReference>
<evidence type="ECO:0000256" key="2">
    <source>
        <dbReference type="ARBA" id="ARBA00010864"/>
    </source>
</evidence>
<evidence type="ECO:0000256" key="7">
    <source>
        <dbReference type="ARBA" id="ARBA00023136"/>
    </source>
</evidence>
<evidence type="ECO:0000313" key="10">
    <source>
        <dbReference type="Proteomes" id="UP000594263"/>
    </source>
</evidence>
<accession>A0A7N0T111</accession>
<name>A0A7N0T111_KALFE</name>
<feature type="transmembrane region" description="Helical" evidence="8">
    <location>
        <begin position="117"/>
        <end position="137"/>
    </location>
</feature>
<keyword evidence="6" id="KW-0406">Ion transport</keyword>
<evidence type="ECO:0000256" key="4">
    <source>
        <dbReference type="ARBA" id="ARBA00022692"/>
    </source>
</evidence>
<dbReference type="InterPro" id="IPR051143">
    <property type="entry name" value="TrkH_K-transport"/>
</dbReference>
<dbReference type="GO" id="GO:0008324">
    <property type="term" value="F:monoatomic cation transmembrane transporter activity"/>
    <property type="evidence" value="ECO:0007669"/>
    <property type="project" value="InterPro"/>
</dbReference>
<feature type="transmembrane region" description="Helical" evidence="8">
    <location>
        <begin position="424"/>
        <end position="441"/>
    </location>
</feature>
<sequence length="469" mass="52731">MSTLGWCNILGQLKDYSIIPRVKLACITRSGCLLMRSLHRMVACRVHAMCVRLIYFVLVSWMGFWLLESLKSKEQPSTGSLSRPRKLDVLFTSVSATTVSSMSAVEMEVFSDSQLQVLTALMLVGSEVFVSMVGLFLRLPNSQTKPSRVSDHQLQEVELGIEPTTTSAEPEELRQLRYKCVRLLELLVLFYLVASHLIGVFSVWLYMSVNLTAKRVLDAKGLSLATFSVFTIVSTFSSCGFVPTNENMVIFRNNPGLQLILIPQALAGNTLFPSCMRLLVWLLGKCAKKKQEFKYLLKNTEEIGYMHLLPGLYSRLLALTVLGFICLQFVMLCAMEWSSGSLAGLRTGYERVVGVLFQSVNSRHTGETVADIATFSAANLVMFVVMMYLPPYTSFFPVERQEENKAIRSKEERNLRGIRNLNNFIFSPASYLVIFVILVCITERSQMKKDPINFSVVSPQSFLGTIRCN</sequence>
<comment type="subcellular location">
    <subcellularLocation>
        <location evidence="1">Membrane</location>
        <topology evidence="1">Multi-pass membrane protein</topology>
    </subcellularLocation>
</comment>